<protein>
    <recommendedName>
        <fullName evidence="3">Lipoprotein</fullName>
    </recommendedName>
</protein>
<keyword evidence="2" id="KW-1185">Reference proteome</keyword>
<evidence type="ECO:0000313" key="2">
    <source>
        <dbReference type="Proteomes" id="UP000217289"/>
    </source>
</evidence>
<dbReference type="AlphaFoldDB" id="A0A250II97"/>
<evidence type="ECO:0008006" key="3">
    <source>
        <dbReference type="Google" id="ProtNLM"/>
    </source>
</evidence>
<dbReference type="EMBL" id="CP022163">
    <property type="protein sequence ID" value="ATB30998.1"/>
    <property type="molecule type" value="Genomic_DNA"/>
</dbReference>
<sequence length="138" mass="15215">MKSFLPVLLCCAGLLNGCGYFGIYRHRPAERASPEEAAAVRFPDSMEKGVRLTGPMMAALKVAMDDYRPPGIRPEKLQPPDSCLARWEYIQTSVLQVSDTLFFVEFTPDLRACGPGYILLDVGATYAIDGQGRILGRE</sequence>
<reference evidence="1 2" key="1">
    <citation type="submission" date="2017-06" db="EMBL/GenBank/DDBJ databases">
        <authorList>
            <person name="Kim H.J."/>
            <person name="Triplett B.A."/>
        </authorList>
    </citation>
    <scope>NUCLEOTIDE SEQUENCE [LARGE SCALE GENOMIC DNA]</scope>
    <source>
        <strain evidence="1 2">DSM 14713</strain>
    </source>
</reference>
<proteinExistence type="predicted"/>
<accession>A0A250II97</accession>
<organism evidence="1 2">
    <name type="scientific">Melittangium boletus DSM 14713</name>
    <dbReference type="NCBI Taxonomy" id="1294270"/>
    <lineage>
        <taxon>Bacteria</taxon>
        <taxon>Pseudomonadati</taxon>
        <taxon>Myxococcota</taxon>
        <taxon>Myxococcia</taxon>
        <taxon>Myxococcales</taxon>
        <taxon>Cystobacterineae</taxon>
        <taxon>Archangiaceae</taxon>
        <taxon>Melittangium</taxon>
    </lineage>
</organism>
<dbReference type="KEGG" id="mbd:MEBOL_004460"/>
<evidence type="ECO:0000313" key="1">
    <source>
        <dbReference type="EMBL" id="ATB30998.1"/>
    </source>
</evidence>
<gene>
    <name evidence="1" type="ORF">MEBOL_004460</name>
</gene>
<dbReference type="RefSeq" id="WP_095979384.1">
    <property type="nucleotide sequence ID" value="NZ_CP022163.1"/>
</dbReference>
<name>A0A250II97_9BACT</name>
<dbReference type="OrthoDB" id="5514263at2"/>
<dbReference type="Proteomes" id="UP000217289">
    <property type="component" value="Chromosome"/>
</dbReference>